<dbReference type="PATRIC" id="fig|400092.3.peg.2984"/>
<dbReference type="HOGENOM" id="CLU_007100_1_5_10"/>
<dbReference type="GO" id="GO:0012505">
    <property type="term" value="C:endomembrane system"/>
    <property type="evidence" value="ECO:0007669"/>
    <property type="project" value="UniProtKB-SubCell"/>
</dbReference>
<keyword evidence="3 5" id="KW-1133">Transmembrane helix</keyword>
<dbReference type="STRING" id="400092.PKOR_13690"/>
<dbReference type="PANTHER" id="PTHR22773">
    <property type="entry name" value="NADH DEHYDROGENASE"/>
    <property type="match status" value="1"/>
</dbReference>
<name>A0A0E3ZG70_9BACT</name>
<dbReference type="EC" id="7.1.1.-" evidence="5"/>
<evidence type="ECO:0000256" key="5">
    <source>
        <dbReference type="HAMAP-Rule" id="MF_00445"/>
    </source>
</evidence>
<feature type="transmembrane region" description="Helical" evidence="5">
    <location>
        <begin position="236"/>
        <end position="256"/>
    </location>
</feature>
<proteinExistence type="inferred from homology"/>
<comment type="catalytic activity">
    <reaction evidence="5">
        <text>a quinone + NADH + 5 H(+)(in) = a quinol + NAD(+) + 4 H(+)(out)</text>
        <dbReference type="Rhea" id="RHEA:57888"/>
        <dbReference type="ChEBI" id="CHEBI:15378"/>
        <dbReference type="ChEBI" id="CHEBI:24646"/>
        <dbReference type="ChEBI" id="CHEBI:57540"/>
        <dbReference type="ChEBI" id="CHEBI:57945"/>
        <dbReference type="ChEBI" id="CHEBI:132124"/>
    </reaction>
</comment>
<dbReference type="HAMAP" id="MF_00445">
    <property type="entry name" value="NDH1_NuoN_1"/>
    <property type="match status" value="1"/>
</dbReference>
<organism evidence="8 9">
    <name type="scientific">Pontibacter korlensis</name>
    <dbReference type="NCBI Taxonomy" id="400092"/>
    <lineage>
        <taxon>Bacteria</taxon>
        <taxon>Pseudomonadati</taxon>
        <taxon>Bacteroidota</taxon>
        <taxon>Cytophagia</taxon>
        <taxon>Cytophagales</taxon>
        <taxon>Hymenobacteraceae</taxon>
        <taxon>Pontibacter</taxon>
    </lineage>
</organism>
<comment type="subunit">
    <text evidence="5">NDH-1 is composed of 14 different subunits. Subunits NuoA, H, J, K, L, M, N constitute the membrane sector of the complex.</text>
</comment>
<feature type="transmembrane region" description="Helical" evidence="5">
    <location>
        <begin position="326"/>
        <end position="344"/>
    </location>
</feature>
<reference evidence="8 9" key="1">
    <citation type="journal article" date="2015" name="Sci. Rep.">
        <title>Unraveling adaptation of Pontibacter korlensis to radiation and infertility in desert through complete genome and comparative transcriptomic analysis.</title>
        <authorList>
            <person name="Dai J."/>
            <person name="Dai W."/>
            <person name="Qiu C."/>
            <person name="Yang Z."/>
            <person name="Zhang Y."/>
            <person name="Zhou M."/>
            <person name="Zhang L."/>
            <person name="Fang C."/>
            <person name="Gao Q."/>
            <person name="Yang Q."/>
            <person name="Li X."/>
            <person name="Wang Z."/>
            <person name="Wang Z."/>
            <person name="Jia Z."/>
            <person name="Chen X."/>
        </authorList>
    </citation>
    <scope>NUCLEOTIDE SEQUENCE [LARGE SCALE GENOMIC DNA]</scope>
    <source>
        <strain evidence="8 9">X14-1T</strain>
    </source>
</reference>
<sequence>MSQTDFLHLMPLIILTVAALINMLVVAAWRNHKIIYVITAVSFAAAFLSLFELRGVTSYPIAPLFVIDGFGIFYIGLILATALLISMLSYAYFEQREEQKEEYYILLLLSTLGACTMVISTHFASLFLGLEALSVSLYALISYLRARERSDEAGIKYLILAAFSSAFLLFGMALVYFSTGTMTFAGIATAMAGLQELPLLLLTGFGMMIIGIGFKLSVVPFHMWTPDVYEGAPAPVTAFIATVSKGGVIGLLLRFFMEVDGFRYPTLITIFTIVAVASMIAGNLLALLQTNVKRILAYSSISHLGYLLVAFLAGNQMGVEAVSFYLVAYFITTVGAFGVVAMLSDKERDAELLEDYQGLLWRRPWTATVFTAMLLSLAGIPLTAGFVGKFYLLAAGVNTQLWLLVAMLVLNSVIGLYYYIKVIAVMFQQPDVTEVEPRKRLRPSIYLASVGTLAVLALLLVIVGVYPTALVDIIQNIFSSAPAMVAR</sequence>
<feature type="transmembrane region" description="Helical" evidence="5">
    <location>
        <begin position="268"/>
        <end position="288"/>
    </location>
</feature>
<keyword evidence="5" id="KW-0813">Transport</keyword>
<feature type="transmembrane region" description="Helical" evidence="5">
    <location>
        <begin position="126"/>
        <end position="145"/>
    </location>
</feature>
<dbReference type="Proteomes" id="UP000033109">
    <property type="component" value="Chromosome"/>
</dbReference>
<dbReference type="KEGG" id="pko:PKOR_13690"/>
<dbReference type="InterPro" id="IPR010096">
    <property type="entry name" value="NADH-Q_OxRdtase_suN/2"/>
</dbReference>
<feature type="transmembrane region" description="Helical" evidence="5">
    <location>
        <begin position="157"/>
        <end position="177"/>
    </location>
</feature>
<comment type="function">
    <text evidence="5">NDH-1 shuttles electrons from NADH, via FMN and iron-sulfur (Fe-S) centers, to quinones in the respiratory chain. The immediate electron acceptor for the enzyme in this species is believed to be a menaquinone. Couples the redox reaction to proton translocation (for every two electrons transferred, four hydrogen ions are translocated across the cytoplasmic membrane), and thus conserves the redox energy in a proton gradient.</text>
</comment>
<feature type="transmembrane region" description="Helical" evidence="5">
    <location>
        <begin position="295"/>
        <end position="314"/>
    </location>
</feature>
<dbReference type="OrthoDB" id="9811718at2"/>
<evidence type="ECO:0000256" key="2">
    <source>
        <dbReference type="ARBA" id="ARBA00022692"/>
    </source>
</evidence>
<keyword evidence="5" id="KW-1278">Translocase</keyword>
<keyword evidence="5" id="KW-0874">Quinone</keyword>
<gene>
    <name evidence="5" type="primary">nuoN</name>
    <name evidence="8" type="ORF">PKOR_13690</name>
</gene>
<feature type="transmembrane region" description="Helical" evidence="5">
    <location>
        <begin position="71"/>
        <end position="91"/>
    </location>
</feature>
<evidence type="ECO:0000259" key="7">
    <source>
        <dbReference type="Pfam" id="PF00361"/>
    </source>
</evidence>
<dbReference type="EMBL" id="CP009621">
    <property type="protein sequence ID" value="AKD03958.1"/>
    <property type="molecule type" value="Genomic_DNA"/>
</dbReference>
<dbReference type="GO" id="GO:0048038">
    <property type="term" value="F:quinone binding"/>
    <property type="evidence" value="ECO:0007669"/>
    <property type="project" value="UniProtKB-KW"/>
</dbReference>
<evidence type="ECO:0000256" key="4">
    <source>
        <dbReference type="ARBA" id="ARBA00023136"/>
    </source>
</evidence>
<feature type="transmembrane region" description="Helical" evidence="5">
    <location>
        <begin position="103"/>
        <end position="120"/>
    </location>
</feature>
<keyword evidence="5" id="KW-1003">Cell membrane</keyword>
<dbReference type="NCBIfam" id="TIGR01770">
    <property type="entry name" value="NDH_I_N"/>
    <property type="match status" value="1"/>
</dbReference>
<feature type="transmembrane region" description="Helical" evidence="5">
    <location>
        <begin position="365"/>
        <end position="388"/>
    </location>
</feature>
<dbReference type="Pfam" id="PF00361">
    <property type="entry name" value="Proton_antipo_M"/>
    <property type="match status" value="1"/>
</dbReference>
<dbReference type="AlphaFoldDB" id="A0A0E3ZG70"/>
<keyword evidence="5" id="KW-0520">NAD</keyword>
<feature type="transmembrane region" description="Helical" evidence="5">
    <location>
        <begin position="400"/>
        <end position="420"/>
    </location>
</feature>
<evidence type="ECO:0000256" key="3">
    <source>
        <dbReference type="ARBA" id="ARBA00022989"/>
    </source>
</evidence>
<feature type="transmembrane region" description="Helical" evidence="5">
    <location>
        <begin position="445"/>
        <end position="466"/>
    </location>
</feature>
<dbReference type="RefSeq" id="WP_046311461.1">
    <property type="nucleotide sequence ID" value="NZ_CBCSCY010000036.1"/>
</dbReference>
<feature type="transmembrane region" description="Helical" evidence="5">
    <location>
        <begin position="6"/>
        <end position="27"/>
    </location>
</feature>
<dbReference type="GO" id="GO:0042773">
    <property type="term" value="P:ATP synthesis coupled electron transport"/>
    <property type="evidence" value="ECO:0007669"/>
    <property type="project" value="InterPro"/>
</dbReference>
<keyword evidence="2 5" id="KW-0812">Transmembrane</keyword>
<dbReference type="GO" id="GO:0005886">
    <property type="term" value="C:plasma membrane"/>
    <property type="evidence" value="ECO:0007669"/>
    <property type="project" value="UniProtKB-SubCell"/>
</dbReference>
<comment type="subcellular location">
    <subcellularLocation>
        <location evidence="5">Cell membrane</location>
        <topology evidence="5">Multi-pass membrane protein</topology>
    </subcellularLocation>
    <subcellularLocation>
        <location evidence="1">Endomembrane system</location>
        <topology evidence="1">Multi-pass membrane protein</topology>
    </subcellularLocation>
    <subcellularLocation>
        <location evidence="6">Membrane</location>
        <topology evidence="6">Multi-pass membrane protein</topology>
    </subcellularLocation>
</comment>
<dbReference type="GO" id="GO:0050136">
    <property type="term" value="F:NADH dehydrogenase (quinone) (non-electrogenic) activity"/>
    <property type="evidence" value="ECO:0007669"/>
    <property type="project" value="UniProtKB-UniRule"/>
</dbReference>
<keyword evidence="9" id="KW-1185">Reference proteome</keyword>
<protein>
    <recommendedName>
        <fullName evidence="5">NADH-quinone oxidoreductase subunit N</fullName>
        <ecNumber evidence="5">7.1.1.-</ecNumber>
    </recommendedName>
    <alternativeName>
        <fullName evidence="5">NADH dehydrogenase I subunit N</fullName>
    </alternativeName>
    <alternativeName>
        <fullName evidence="5">NDH-1 subunit N</fullName>
    </alternativeName>
</protein>
<comment type="similarity">
    <text evidence="5">Belongs to the complex I subunit 2 family.</text>
</comment>
<dbReference type="GO" id="GO:0008137">
    <property type="term" value="F:NADH dehydrogenase (ubiquinone) activity"/>
    <property type="evidence" value="ECO:0007669"/>
    <property type="project" value="InterPro"/>
</dbReference>
<feature type="transmembrane region" description="Helical" evidence="5">
    <location>
        <begin position="34"/>
        <end position="51"/>
    </location>
</feature>
<dbReference type="InterPro" id="IPR001750">
    <property type="entry name" value="ND/Mrp_TM"/>
</dbReference>
<evidence type="ECO:0000313" key="8">
    <source>
        <dbReference type="EMBL" id="AKD03958.1"/>
    </source>
</evidence>
<evidence type="ECO:0000256" key="1">
    <source>
        <dbReference type="ARBA" id="ARBA00004127"/>
    </source>
</evidence>
<evidence type="ECO:0000256" key="6">
    <source>
        <dbReference type="RuleBase" id="RU000320"/>
    </source>
</evidence>
<accession>A0A0E3ZG70</accession>
<evidence type="ECO:0000313" key="9">
    <source>
        <dbReference type="Proteomes" id="UP000033109"/>
    </source>
</evidence>
<feature type="transmembrane region" description="Helical" evidence="5">
    <location>
        <begin position="197"/>
        <end position="224"/>
    </location>
</feature>
<keyword evidence="4 5" id="KW-0472">Membrane</keyword>
<feature type="domain" description="NADH:quinone oxidoreductase/Mrp antiporter transmembrane" evidence="7">
    <location>
        <begin position="120"/>
        <end position="415"/>
    </location>
</feature>